<dbReference type="SUPFAM" id="SSF55174">
    <property type="entry name" value="Alpha-L RNA-binding motif"/>
    <property type="match status" value="1"/>
</dbReference>
<dbReference type="CDD" id="cd00165">
    <property type="entry name" value="S4"/>
    <property type="match status" value="1"/>
</dbReference>
<dbReference type="InterPro" id="IPR002942">
    <property type="entry name" value="S4_RNA-bd"/>
</dbReference>
<gene>
    <name evidence="3" type="ORF">CA54_12070</name>
</gene>
<dbReference type="AlphaFoldDB" id="A0A5C6BJP6"/>
<dbReference type="Gene3D" id="3.10.290.10">
    <property type="entry name" value="RNA-binding S4 domain"/>
    <property type="match status" value="1"/>
</dbReference>
<dbReference type="SMART" id="SM00363">
    <property type="entry name" value="S4"/>
    <property type="match status" value="1"/>
</dbReference>
<dbReference type="Proteomes" id="UP000320735">
    <property type="component" value="Unassembled WGS sequence"/>
</dbReference>
<name>A0A5C6BJP6_9PLAN</name>
<evidence type="ECO:0000256" key="1">
    <source>
        <dbReference type="PROSITE-ProRule" id="PRU00182"/>
    </source>
</evidence>
<dbReference type="OrthoDB" id="9811532at2"/>
<keyword evidence="4" id="KW-1185">Reference proteome</keyword>
<comment type="caution">
    <text evidence="3">The sequence shown here is derived from an EMBL/GenBank/DDBJ whole genome shotgun (WGS) entry which is preliminary data.</text>
</comment>
<organism evidence="3 4">
    <name type="scientific">Symmachiella macrocystis</name>
    <dbReference type="NCBI Taxonomy" id="2527985"/>
    <lineage>
        <taxon>Bacteria</taxon>
        <taxon>Pseudomonadati</taxon>
        <taxon>Planctomycetota</taxon>
        <taxon>Planctomycetia</taxon>
        <taxon>Planctomycetales</taxon>
        <taxon>Planctomycetaceae</taxon>
        <taxon>Symmachiella</taxon>
    </lineage>
</organism>
<evidence type="ECO:0000313" key="3">
    <source>
        <dbReference type="EMBL" id="TWU12383.1"/>
    </source>
</evidence>
<keyword evidence="1" id="KW-0694">RNA-binding</keyword>
<protein>
    <submittedName>
        <fullName evidence="3">Ribosome-associated protein</fullName>
    </submittedName>
</protein>
<dbReference type="InterPro" id="IPR036986">
    <property type="entry name" value="S4_RNA-bd_sf"/>
</dbReference>
<reference evidence="3 4" key="1">
    <citation type="submission" date="2019-02" db="EMBL/GenBank/DDBJ databases">
        <title>Deep-cultivation of Planctomycetes and their phenomic and genomic characterization uncovers novel biology.</title>
        <authorList>
            <person name="Wiegand S."/>
            <person name="Jogler M."/>
            <person name="Boedeker C."/>
            <person name="Pinto D."/>
            <person name="Vollmers J."/>
            <person name="Rivas-Marin E."/>
            <person name="Kohn T."/>
            <person name="Peeters S.H."/>
            <person name="Heuer A."/>
            <person name="Rast P."/>
            <person name="Oberbeckmann S."/>
            <person name="Bunk B."/>
            <person name="Jeske O."/>
            <person name="Meyerdierks A."/>
            <person name="Storesund J.E."/>
            <person name="Kallscheuer N."/>
            <person name="Luecker S."/>
            <person name="Lage O.M."/>
            <person name="Pohl T."/>
            <person name="Merkel B.J."/>
            <person name="Hornburger P."/>
            <person name="Mueller R.-W."/>
            <person name="Bruemmer F."/>
            <person name="Labrenz M."/>
            <person name="Spormann A.M."/>
            <person name="Op Den Camp H."/>
            <person name="Overmann J."/>
            <person name="Amann R."/>
            <person name="Jetten M.S.M."/>
            <person name="Mascher T."/>
            <person name="Medema M.H."/>
            <person name="Devos D.P."/>
            <person name="Kaster A.-K."/>
            <person name="Ovreas L."/>
            <person name="Rohde M."/>
            <person name="Galperin M.Y."/>
            <person name="Jogler C."/>
        </authorList>
    </citation>
    <scope>NUCLEOTIDE SEQUENCE [LARGE SCALE GENOMIC DNA]</scope>
    <source>
        <strain evidence="3 4">CA54</strain>
    </source>
</reference>
<dbReference type="GO" id="GO:0003723">
    <property type="term" value="F:RNA binding"/>
    <property type="evidence" value="ECO:0007669"/>
    <property type="project" value="UniProtKB-KW"/>
</dbReference>
<sequence>MTDTDDNTIRLDQFLKLSGAAGTGGQAKVLIQAGQITVNGEVETRRRRKLRPGDRVIAEGEEYVITSDDEE</sequence>
<evidence type="ECO:0000313" key="4">
    <source>
        <dbReference type="Proteomes" id="UP000320735"/>
    </source>
</evidence>
<dbReference type="EMBL" id="SJPP01000001">
    <property type="protein sequence ID" value="TWU12383.1"/>
    <property type="molecule type" value="Genomic_DNA"/>
</dbReference>
<dbReference type="RefSeq" id="WP_146369863.1">
    <property type="nucleotide sequence ID" value="NZ_SJPP01000001.1"/>
</dbReference>
<dbReference type="Pfam" id="PF13275">
    <property type="entry name" value="S4_2"/>
    <property type="match status" value="1"/>
</dbReference>
<accession>A0A5C6BJP6</accession>
<evidence type="ECO:0000259" key="2">
    <source>
        <dbReference type="SMART" id="SM00363"/>
    </source>
</evidence>
<proteinExistence type="predicted"/>
<dbReference type="PROSITE" id="PS50889">
    <property type="entry name" value="S4"/>
    <property type="match status" value="1"/>
</dbReference>
<feature type="domain" description="RNA-binding S4" evidence="2">
    <location>
        <begin position="9"/>
        <end position="71"/>
    </location>
</feature>